<protein>
    <submittedName>
        <fullName evidence="3">Acyl-CoA N-acyltransferase</fullName>
    </submittedName>
</protein>
<dbReference type="Proteomes" id="UP000076532">
    <property type="component" value="Unassembled WGS sequence"/>
</dbReference>
<dbReference type="PANTHER" id="PTHR43792">
    <property type="entry name" value="GNAT FAMILY, PUTATIVE (AFU_ORTHOLOGUE AFUA_3G00765)-RELATED-RELATED"/>
    <property type="match status" value="1"/>
</dbReference>
<evidence type="ECO:0000313" key="2">
    <source>
        <dbReference type="EMBL" id="KZP12637.1"/>
    </source>
</evidence>
<dbReference type="SUPFAM" id="SSF55729">
    <property type="entry name" value="Acyl-CoA N-acyltransferases (Nat)"/>
    <property type="match status" value="1"/>
</dbReference>
<dbReference type="AlphaFoldDB" id="A0A166D614"/>
<evidence type="ECO:0000313" key="3">
    <source>
        <dbReference type="EMBL" id="KZP14354.1"/>
    </source>
</evidence>
<keyword evidence="4" id="KW-1185">Reference proteome</keyword>
<dbReference type="PANTHER" id="PTHR43792:SF1">
    <property type="entry name" value="N-ACETYLTRANSFERASE DOMAIN-CONTAINING PROTEIN"/>
    <property type="match status" value="1"/>
</dbReference>
<dbReference type="InterPro" id="IPR000182">
    <property type="entry name" value="GNAT_dom"/>
</dbReference>
<gene>
    <name evidence="3" type="ORF">FIBSPDRAFT_751886</name>
    <name evidence="2" type="ORF">FIBSPDRAFT_754576</name>
</gene>
<feature type="non-terminal residue" evidence="3">
    <location>
        <position position="1"/>
    </location>
</feature>
<dbReference type="CDD" id="cd04301">
    <property type="entry name" value="NAT_SF"/>
    <property type="match status" value="1"/>
</dbReference>
<dbReference type="EMBL" id="KV417618">
    <property type="protein sequence ID" value="KZP14354.1"/>
    <property type="molecule type" value="Genomic_DNA"/>
</dbReference>
<dbReference type="PROSITE" id="PS51186">
    <property type="entry name" value="GNAT"/>
    <property type="match status" value="1"/>
</dbReference>
<dbReference type="GO" id="GO:0016747">
    <property type="term" value="F:acyltransferase activity, transferring groups other than amino-acyl groups"/>
    <property type="evidence" value="ECO:0007669"/>
    <property type="project" value="InterPro"/>
</dbReference>
<proteinExistence type="predicted"/>
<dbReference type="OrthoDB" id="630895at2759"/>
<sequence>AFHAVLVLKQTGAFIGECSIRVFPGKSRNGNFALAILPEYWGKGYATEASVYVIDHAFRWMALHRLSIDVHATNTSAMRLYTGLGFKKEGRRKEMWWYNGEWIDDYQLGLLDKEYWDRRSASS</sequence>
<organism evidence="3 4">
    <name type="scientific">Athelia psychrophila</name>
    <dbReference type="NCBI Taxonomy" id="1759441"/>
    <lineage>
        <taxon>Eukaryota</taxon>
        <taxon>Fungi</taxon>
        <taxon>Dikarya</taxon>
        <taxon>Basidiomycota</taxon>
        <taxon>Agaricomycotina</taxon>
        <taxon>Agaricomycetes</taxon>
        <taxon>Agaricomycetidae</taxon>
        <taxon>Atheliales</taxon>
        <taxon>Atheliaceae</taxon>
        <taxon>Athelia</taxon>
    </lineage>
</organism>
<dbReference type="EMBL" id="KV417644">
    <property type="protein sequence ID" value="KZP12637.1"/>
    <property type="molecule type" value="Genomic_DNA"/>
</dbReference>
<name>A0A166D614_9AGAM</name>
<dbReference type="InterPro" id="IPR016181">
    <property type="entry name" value="Acyl_CoA_acyltransferase"/>
</dbReference>
<evidence type="ECO:0000259" key="1">
    <source>
        <dbReference type="PROSITE" id="PS51186"/>
    </source>
</evidence>
<evidence type="ECO:0000313" key="4">
    <source>
        <dbReference type="Proteomes" id="UP000076532"/>
    </source>
</evidence>
<dbReference type="Pfam" id="PF13302">
    <property type="entry name" value="Acetyltransf_3"/>
    <property type="match status" value="1"/>
</dbReference>
<dbReference type="Gene3D" id="3.40.630.30">
    <property type="match status" value="1"/>
</dbReference>
<feature type="domain" description="N-acetyltransferase" evidence="1">
    <location>
        <begin position="1"/>
        <end position="104"/>
    </location>
</feature>
<dbReference type="InterPro" id="IPR051531">
    <property type="entry name" value="N-acetyltransferase"/>
</dbReference>
<accession>A0A166D614</accession>
<reference evidence="3 4" key="1">
    <citation type="journal article" date="2016" name="Mol. Biol. Evol.">
        <title>Comparative Genomics of Early-Diverging Mushroom-Forming Fungi Provides Insights into the Origins of Lignocellulose Decay Capabilities.</title>
        <authorList>
            <person name="Nagy L.G."/>
            <person name="Riley R."/>
            <person name="Tritt A."/>
            <person name="Adam C."/>
            <person name="Daum C."/>
            <person name="Floudas D."/>
            <person name="Sun H."/>
            <person name="Yadav J.S."/>
            <person name="Pangilinan J."/>
            <person name="Larsson K.H."/>
            <person name="Matsuura K."/>
            <person name="Barry K."/>
            <person name="Labutti K."/>
            <person name="Kuo R."/>
            <person name="Ohm R.A."/>
            <person name="Bhattacharya S.S."/>
            <person name="Shirouzu T."/>
            <person name="Yoshinaga Y."/>
            <person name="Martin F.M."/>
            <person name="Grigoriev I.V."/>
            <person name="Hibbett D.S."/>
        </authorList>
    </citation>
    <scope>NUCLEOTIDE SEQUENCE [LARGE SCALE GENOMIC DNA]</scope>
    <source>
        <strain evidence="3 4">CBS 109695</strain>
    </source>
</reference>